<evidence type="ECO:0000313" key="1">
    <source>
        <dbReference type="EMBL" id="GAA1681340.1"/>
    </source>
</evidence>
<keyword evidence="2" id="KW-1185">Reference proteome</keyword>
<comment type="caution">
    <text evidence="1">The sequence shown here is derived from an EMBL/GenBank/DDBJ whole genome shotgun (WGS) entry which is preliminary data.</text>
</comment>
<reference evidence="2" key="1">
    <citation type="journal article" date="2019" name="Int. J. Syst. Evol. Microbiol.">
        <title>The Global Catalogue of Microorganisms (GCM) 10K type strain sequencing project: providing services to taxonomists for standard genome sequencing and annotation.</title>
        <authorList>
            <consortium name="The Broad Institute Genomics Platform"/>
            <consortium name="The Broad Institute Genome Sequencing Center for Infectious Disease"/>
            <person name="Wu L."/>
            <person name="Ma J."/>
        </authorList>
    </citation>
    <scope>NUCLEOTIDE SEQUENCE [LARGE SCALE GENOMIC DNA]</scope>
    <source>
        <strain evidence="2">JCM 14718</strain>
    </source>
</reference>
<name>A0ABP4T2P5_9ACTN</name>
<dbReference type="Proteomes" id="UP001500618">
    <property type="component" value="Unassembled WGS sequence"/>
</dbReference>
<gene>
    <name evidence="1" type="ORF">GCM10009765_33070</name>
</gene>
<evidence type="ECO:0008006" key="3">
    <source>
        <dbReference type="Google" id="ProtNLM"/>
    </source>
</evidence>
<evidence type="ECO:0000313" key="2">
    <source>
        <dbReference type="Proteomes" id="UP001500618"/>
    </source>
</evidence>
<protein>
    <recommendedName>
        <fullName evidence="3">Transposase</fullName>
    </recommendedName>
</protein>
<sequence length="83" mass="9443">MAKGIDGRFVKTDLDTLLTALYVFVDDQVVRYWGVKLYLVTTAHGMPITWCLANPKLGERDVAIELLGQARDQHLLPFPHPHR</sequence>
<accession>A0ABP4T2P5</accession>
<proteinExistence type="predicted"/>
<organism evidence="1 2">
    <name type="scientific">Fodinicola feengrottensis</name>
    <dbReference type="NCBI Taxonomy" id="435914"/>
    <lineage>
        <taxon>Bacteria</taxon>
        <taxon>Bacillati</taxon>
        <taxon>Actinomycetota</taxon>
        <taxon>Actinomycetes</taxon>
        <taxon>Mycobacteriales</taxon>
        <taxon>Fodinicola</taxon>
    </lineage>
</organism>
<dbReference type="EMBL" id="BAAANY010000010">
    <property type="protein sequence ID" value="GAA1681340.1"/>
    <property type="molecule type" value="Genomic_DNA"/>
</dbReference>